<protein>
    <submittedName>
        <fullName evidence="2">Uncharacterized protein</fullName>
    </submittedName>
</protein>
<evidence type="ECO:0000313" key="3">
    <source>
        <dbReference type="Proteomes" id="UP000030151"/>
    </source>
</evidence>
<sequence length="202" mass="21066">MFAKLLANNAQSHNAITQRPTTAEHASGPVQGGQHVDSRALDGPISSGAWADMPLVKRQYQPDVAASAAPLQRPQPLPSWQLSSVEAGTRRSLPVSKPDAPTPVRRWAVGCSMASPLTLEHPAIDPDRPRGTCQQRPVDNRHGAPECRCPASEPLAPPLLHCYQAQAGIAGSGPCSPPCTCAVIQTQAQVVAGATQVGSGAV</sequence>
<evidence type="ECO:0000256" key="1">
    <source>
        <dbReference type="SAM" id="MobiDB-lite"/>
    </source>
</evidence>
<accession>A0A0A1UVH4</accession>
<proteinExistence type="predicted"/>
<dbReference type="HOGENOM" id="CLU_1354917_0_0_1"/>
<dbReference type="AlphaFoldDB" id="A0A0A1UVH4"/>
<feature type="region of interest" description="Disordered" evidence="1">
    <location>
        <begin position="8"/>
        <end position="45"/>
    </location>
</feature>
<dbReference type="EMBL" id="JELW01000007">
    <property type="protein sequence ID" value="EXV01799.1"/>
    <property type="molecule type" value="Genomic_DNA"/>
</dbReference>
<gene>
    <name evidence="2" type="ORF">X797_005317</name>
</gene>
<organism evidence="2 3">
    <name type="scientific">Metarhizium robertsii</name>
    <dbReference type="NCBI Taxonomy" id="568076"/>
    <lineage>
        <taxon>Eukaryota</taxon>
        <taxon>Fungi</taxon>
        <taxon>Dikarya</taxon>
        <taxon>Ascomycota</taxon>
        <taxon>Pezizomycotina</taxon>
        <taxon>Sordariomycetes</taxon>
        <taxon>Hypocreomycetidae</taxon>
        <taxon>Hypocreales</taxon>
        <taxon>Clavicipitaceae</taxon>
        <taxon>Metarhizium</taxon>
    </lineage>
</organism>
<name>A0A0A1UVH4_9HYPO</name>
<evidence type="ECO:0000313" key="2">
    <source>
        <dbReference type="EMBL" id="EXV01799.1"/>
    </source>
</evidence>
<comment type="caution">
    <text evidence="2">The sequence shown here is derived from an EMBL/GenBank/DDBJ whole genome shotgun (WGS) entry which is preliminary data.</text>
</comment>
<dbReference type="Proteomes" id="UP000030151">
    <property type="component" value="Unassembled WGS sequence"/>
</dbReference>
<reference evidence="2 3" key="1">
    <citation type="submission" date="2014-02" db="EMBL/GenBank/DDBJ databases">
        <title>The genome sequence of the entomopathogenic fungus Metarhizium robertsii ARSEF 2575.</title>
        <authorList>
            <person name="Giuliano Garisto Donzelli B."/>
            <person name="Roe B.A."/>
            <person name="Macmil S.L."/>
            <person name="Krasnoff S.B."/>
            <person name="Gibson D.M."/>
        </authorList>
    </citation>
    <scope>NUCLEOTIDE SEQUENCE [LARGE SCALE GENOMIC DNA]</scope>
    <source>
        <strain evidence="2 3">ARSEF 2575</strain>
    </source>
</reference>
<feature type="compositionally biased region" description="Polar residues" evidence="1">
    <location>
        <begin position="8"/>
        <end position="21"/>
    </location>
</feature>